<evidence type="ECO:0000313" key="3">
    <source>
        <dbReference type="Proteomes" id="UP001230504"/>
    </source>
</evidence>
<protein>
    <submittedName>
        <fullName evidence="2">Uncharacterized protein</fullName>
    </submittedName>
</protein>
<comment type="caution">
    <text evidence="2">The sequence shown here is derived from an EMBL/GenBank/DDBJ whole genome shotgun (WGS) entry which is preliminary data.</text>
</comment>
<dbReference type="GeneID" id="85435434"/>
<keyword evidence="3" id="KW-1185">Reference proteome</keyword>
<organism evidence="2 3">
    <name type="scientific">Colletotrichum navitas</name>
    <dbReference type="NCBI Taxonomy" id="681940"/>
    <lineage>
        <taxon>Eukaryota</taxon>
        <taxon>Fungi</taxon>
        <taxon>Dikarya</taxon>
        <taxon>Ascomycota</taxon>
        <taxon>Pezizomycotina</taxon>
        <taxon>Sordariomycetes</taxon>
        <taxon>Hypocreomycetidae</taxon>
        <taxon>Glomerellales</taxon>
        <taxon>Glomerellaceae</taxon>
        <taxon>Colletotrichum</taxon>
        <taxon>Colletotrichum graminicola species complex</taxon>
    </lineage>
</organism>
<accession>A0AAD8Q1M6</accession>
<dbReference type="EMBL" id="JAHLJV010000022">
    <property type="protein sequence ID" value="KAK1594023.1"/>
    <property type="molecule type" value="Genomic_DNA"/>
</dbReference>
<reference evidence="2" key="1">
    <citation type="submission" date="2021-06" db="EMBL/GenBank/DDBJ databases">
        <title>Comparative genomics, transcriptomics and evolutionary studies reveal genomic signatures of adaptation to plant cell wall in hemibiotrophic fungi.</title>
        <authorList>
            <consortium name="DOE Joint Genome Institute"/>
            <person name="Baroncelli R."/>
            <person name="Diaz J.F."/>
            <person name="Benocci T."/>
            <person name="Peng M."/>
            <person name="Battaglia E."/>
            <person name="Haridas S."/>
            <person name="Andreopoulos W."/>
            <person name="Labutti K."/>
            <person name="Pangilinan J."/>
            <person name="Floch G.L."/>
            <person name="Makela M.R."/>
            <person name="Henrissat B."/>
            <person name="Grigoriev I.V."/>
            <person name="Crouch J.A."/>
            <person name="De Vries R.P."/>
            <person name="Sukno S.A."/>
            <person name="Thon M.R."/>
        </authorList>
    </citation>
    <scope>NUCLEOTIDE SEQUENCE</scope>
    <source>
        <strain evidence="2">CBS 125086</strain>
    </source>
</reference>
<evidence type="ECO:0000313" key="2">
    <source>
        <dbReference type="EMBL" id="KAK1594023.1"/>
    </source>
</evidence>
<sequence>MDVQPWRYCPYSVQIRHLFVANGKHQRRVCEAAISQHAEPVRLTLKLHTRDVVLVGASQMPKTTAGGLFSNMSFSLRLGANLIWRYLTSNFSRRSDLHIGAPGYDEEGWKHQVSIYLVTGRRFSGGPQEACTGNVGRNFCRIDRAERPECLPSLDADSRPLDTMQDGVNPPQGR</sequence>
<dbReference type="Proteomes" id="UP001230504">
    <property type="component" value="Unassembled WGS sequence"/>
</dbReference>
<feature type="region of interest" description="Disordered" evidence="1">
    <location>
        <begin position="151"/>
        <end position="174"/>
    </location>
</feature>
<gene>
    <name evidence="2" type="ORF">LY79DRAFT_167216</name>
</gene>
<proteinExistence type="predicted"/>
<dbReference type="AlphaFoldDB" id="A0AAD8Q1M6"/>
<name>A0AAD8Q1M6_9PEZI</name>
<evidence type="ECO:0000256" key="1">
    <source>
        <dbReference type="SAM" id="MobiDB-lite"/>
    </source>
</evidence>
<dbReference type="RefSeq" id="XP_060415270.1">
    <property type="nucleotide sequence ID" value="XM_060551194.1"/>
</dbReference>